<dbReference type="SUPFAM" id="SSF48498">
    <property type="entry name" value="Tetracyclin repressor-like, C-terminal domain"/>
    <property type="match status" value="1"/>
</dbReference>
<evidence type="ECO:0000256" key="4">
    <source>
        <dbReference type="PROSITE-ProRule" id="PRU00335"/>
    </source>
</evidence>
<sequence length="235" mass="25388">MTESPAVPTRSVGRPRRTGTAGQDPRQEILDAASRLFVERGYAATTMTEVARAVGLGQSSMYYWFRSKEDLLKALASANRESLEVAERLAGTDVPAAVQLYAVLHADVRQMCGGTLDFYDLERVARAQPETFAEILDDYGRLRAAIERIVRAGVDSGEFALADARLAAVACLAQTEGVQHRFRVPTPDAAERPAALEDPSSAARLAATTAVRSLLTDPAQVADVERRALAELAKD</sequence>
<feature type="DNA-binding region" description="H-T-H motif" evidence="4">
    <location>
        <begin position="46"/>
        <end position="65"/>
    </location>
</feature>
<keyword evidence="8" id="KW-1185">Reference proteome</keyword>
<comment type="caution">
    <text evidence="7">The sequence shown here is derived from an EMBL/GenBank/DDBJ whole genome shotgun (WGS) entry which is preliminary data.</text>
</comment>
<dbReference type="AlphaFoldDB" id="A0A512HSR7"/>
<dbReference type="RefSeq" id="WP_146825884.1">
    <property type="nucleotide sequence ID" value="NZ_BAAAYQ010000001.1"/>
</dbReference>
<evidence type="ECO:0000256" key="5">
    <source>
        <dbReference type="SAM" id="MobiDB-lite"/>
    </source>
</evidence>
<proteinExistence type="predicted"/>
<dbReference type="Gene3D" id="1.10.357.10">
    <property type="entry name" value="Tetracycline Repressor, domain 2"/>
    <property type="match status" value="1"/>
</dbReference>
<evidence type="ECO:0000313" key="8">
    <source>
        <dbReference type="Proteomes" id="UP000321769"/>
    </source>
</evidence>
<name>A0A512HSR7_9ACTN</name>
<dbReference type="SUPFAM" id="SSF46689">
    <property type="entry name" value="Homeodomain-like"/>
    <property type="match status" value="1"/>
</dbReference>
<keyword evidence="1" id="KW-0805">Transcription regulation</keyword>
<dbReference type="InterPro" id="IPR036271">
    <property type="entry name" value="Tet_transcr_reg_TetR-rel_C_sf"/>
</dbReference>
<dbReference type="InterPro" id="IPR050109">
    <property type="entry name" value="HTH-type_TetR-like_transc_reg"/>
</dbReference>
<evidence type="ECO:0000256" key="1">
    <source>
        <dbReference type="ARBA" id="ARBA00023015"/>
    </source>
</evidence>
<dbReference type="PANTHER" id="PTHR30055:SF234">
    <property type="entry name" value="HTH-TYPE TRANSCRIPTIONAL REGULATOR BETI"/>
    <property type="match status" value="1"/>
</dbReference>
<evidence type="ECO:0000313" key="7">
    <source>
        <dbReference type="EMBL" id="GEO88496.1"/>
    </source>
</evidence>
<dbReference type="GO" id="GO:0000976">
    <property type="term" value="F:transcription cis-regulatory region binding"/>
    <property type="evidence" value="ECO:0007669"/>
    <property type="project" value="TreeGrafter"/>
</dbReference>
<reference evidence="7 8" key="1">
    <citation type="submission" date="2019-07" db="EMBL/GenBank/DDBJ databases">
        <title>Whole genome shotgun sequence of Aeromicrobium flavum NBRC 107625.</title>
        <authorList>
            <person name="Hosoyama A."/>
            <person name="Uohara A."/>
            <person name="Ohji S."/>
            <person name="Ichikawa N."/>
        </authorList>
    </citation>
    <scope>NUCLEOTIDE SEQUENCE [LARGE SCALE GENOMIC DNA]</scope>
    <source>
        <strain evidence="7 8">NBRC 107625</strain>
    </source>
</reference>
<organism evidence="7 8">
    <name type="scientific">Aeromicrobium flavum</name>
    <dbReference type="NCBI Taxonomy" id="416568"/>
    <lineage>
        <taxon>Bacteria</taxon>
        <taxon>Bacillati</taxon>
        <taxon>Actinomycetota</taxon>
        <taxon>Actinomycetes</taxon>
        <taxon>Propionibacteriales</taxon>
        <taxon>Nocardioidaceae</taxon>
        <taxon>Aeromicrobium</taxon>
    </lineage>
</organism>
<dbReference type="EMBL" id="BJZQ01000002">
    <property type="protein sequence ID" value="GEO88496.1"/>
    <property type="molecule type" value="Genomic_DNA"/>
</dbReference>
<dbReference type="Pfam" id="PF00440">
    <property type="entry name" value="TetR_N"/>
    <property type="match status" value="1"/>
</dbReference>
<feature type="domain" description="HTH tetR-type" evidence="6">
    <location>
        <begin position="23"/>
        <end position="83"/>
    </location>
</feature>
<dbReference type="GO" id="GO:0003700">
    <property type="term" value="F:DNA-binding transcription factor activity"/>
    <property type="evidence" value="ECO:0007669"/>
    <property type="project" value="TreeGrafter"/>
</dbReference>
<keyword evidence="2 4" id="KW-0238">DNA-binding</keyword>
<evidence type="ECO:0000256" key="2">
    <source>
        <dbReference type="ARBA" id="ARBA00023125"/>
    </source>
</evidence>
<dbReference type="Proteomes" id="UP000321769">
    <property type="component" value="Unassembled WGS sequence"/>
</dbReference>
<dbReference type="PROSITE" id="PS50977">
    <property type="entry name" value="HTH_TETR_2"/>
    <property type="match status" value="1"/>
</dbReference>
<gene>
    <name evidence="7" type="ORF">AFL01nite_08230</name>
</gene>
<dbReference type="InterPro" id="IPR009057">
    <property type="entry name" value="Homeodomain-like_sf"/>
</dbReference>
<protein>
    <recommendedName>
        <fullName evidence="6">HTH tetR-type domain-containing protein</fullName>
    </recommendedName>
</protein>
<dbReference type="InterPro" id="IPR001647">
    <property type="entry name" value="HTH_TetR"/>
</dbReference>
<dbReference type="PRINTS" id="PR00455">
    <property type="entry name" value="HTHTETR"/>
</dbReference>
<keyword evidence="3" id="KW-0804">Transcription</keyword>
<accession>A0A512HSR7</accession>
<dbReference type="PANTHER" id="PTHR30055">
    <property type="entry name" value="HTH-TYPE TRANSCRIPTIONAL REGULATOR RUTR"/>
    <property type="match status" value="1"/>
</dbReference>
<dbReference type="OrthoDB" id="7186128at2"/>
<evidence type="ECO:0000259" key="6">
    <source>
        <dbReference type="PROSITE" id="PS50977"/>
    </source>
</evidence>
<feature type="region of interest" description="Disordered" evidence="5">
    <location>
        <begin position="1"/>
        <end position="25"/>
    </location>
</feature>
<evidence type="ECO:0000256" key="3">
    <source>
        <dbReference type="ARBA" id="ARBA00023163"/>
    </source>
</evidence>